<reference evidence="4 5" key="1">
    <citation type="submission" date="2006-01" db="EMBL/GenBank/DDBJ databases">
        <authorList>
            <person name="Hagstrom A."/>
            <person name="Ferriera S."/>
            <person name="Johnson J."/>
            <person name="Kravitz S."/>
            <person name="Halpern A."/>
            <person name="Remington K."/>
            <person name="Beeson K."/>
            <person name="Tran B."/>
            <person name="Rogers Y.-H."/>
            <person name="Friedman R."/>
            <person name="Venter J.C."/>
        </authorList>
    </citation>
    <scope>NUCLEOTIDE SEQUENCE [LARGE SCALE GENOMIC DNA]</scope>
    <source>
        <strain evidence="4 5">SKA53</strain>
    </source>
</reference>
<dbReference type="InterPro" id="IPR010992">
    <property type="entry name" value="IHF-like_DNA-bd_dom_sf"/>
</dbReference>
<keyword evidence="5" id="KW-1185">Reference proteome</keyword>
<dbReference type="GO" id="GO:0030527">
    <property type="term" value="F:structural constituent of chromatin"/>
    <property type="evidence" value="ECO:0007669"/>
    <property type="project" value="InterPro"/>
</dbReference>
<dbReference type="Gene3D" id="4.10.520.10">
    <property type="entry name" value="IHF-like DNA-binding proteins"/>
    <property type="match status" value="1"/>
</dbReference>
<accession>A3V469</accession>
<comment type="caution">
    <text evidence="4">The sequence shown here is derived from an EMBL/GenBank/DDBJ whole genome shotgun (WGS) entry which is preliminary data.</text>
</comment>
<evidence type="ECO:0000256" key="1">
    <source>
        <dbReference type="ARBA" id="ARBA00010529"/>
    </source>
</evidence>
<dbReference type="HOGENOM" id="CLU_1883222_0_0_5"/>
<dbReference type="AlphaFoldDB" id="A3V469"/>
<evidence type="ECO:0000256" key="3">
    <source>
        <dbReference type="SAM" id="MobiDB-lite"/>
    </source>
</evidence>
<feature type="region of interest" description="Disordered" evidence="3">
    <location>
        <begin position="116"/>
        <end position="135"/>
    </location>
</feature>
<organism evidence="4 5">
    <name type="scientific">Yoonia vestfoldensis SKA53</name>
    <dbReference type="NCBI Taxonomy" id="314232"/>
    <lineage>
        <taxon>Bacteria</taxon>
        <taxon>Pseudomonadati</taxon>
        <taxon>Pseudomonadota</taxon>
        <taxon>Alphaproteobacteria</taxon>
        <taxon>Rhodobacterales</taxon>
        <taxon>Paracoccaceae</taxon>
        <taxon>Yoonia</taxon>
    </lineage>
</organism>
<sequence length="135" mass="13955">MQKARLSPAKALAPRAKPAKLPLIATGQTMARADSSASETAAPMPLKKPDLLDQLATRSGLKKRDAKLALDATLALIGEALARGDDLLLPPLGRVRVVKAKDLGAGAQLLTLKLRSGKDASQSGKTGLATAVEDV</sequence>
<dbReference type="eggNOG" id="COG0776">
    <property type="taxonomic scope" value="Bacteria"/>
</dbReference>
<dbReference type="InterPro" id="IPR000119">
    <property type="entry name" value="Hist_DNA-bd"/>
</dbReference>
<proteinExistence type="inferred from homology"/>
<evidence type="ECO:0000313" key="4">
    <source>
        <dbReference type="EMBL" id="EAQ07276.1"/>
    </source>
</evidence>
<evidence type="ECO:0008006" key="6">
    <source>
        <dbReference type="Google" id="ProtNLM"/>
    </source>
</evidence>
<gene>
    <name evidence="4" type="ORF">SKA53_02731</name>
</gene>
<dbReference type="STRING" id="314232.SKA53_02731"/>
<evidence type="ECO:0000256" key="2">
    <source>
        <dbReference type="ARBA" id="ARBA00023125"/>
    </source>
</evidence>
<name>A3V469_9RHOB</name>
<dbReference type="Proteomes" id="UP000004507">
    <property type="component" value="Unassembled WGS sequence"/>
</dbReference>
<evidence type="ECO:0000313" key="5">
    <source>
        <dbReference type="Proteomes" id="UP000004507"/>
    </source>
</evidence>
<dbReference type="GO" id="GO:0003677">
    <property type="term" value="F:DNA binding"/>
    <property type="evidence" value="ECO:0007669"/>
    <property type="project" value="UniProtKB-KW"/>
</dbReference>
<comment type="similarity">
    <text evidence="1">Belongs to the bacterial histone-like protein family.</text>
</comment>
<dbReference type="Pfam" id="PF00216">
    <property type="entry name" value="Bac_DNA_binding"/>
    <property type="match status" value="1"/>
</dbReference>
<dbReference type="EMBL" id="AAMS01000003">
    <property type="protein sequence ID" value="EAQ07276.1"/>
    <property type="molecule type" value="Genomic_DNA"/>
</dbReference>
<protein>
    <recommendedName>
        <fullName evidence="6">DNA-binding protein HU</fullName>
    </recommendedName>
</protein>
<dbReference type="SUPFAM" id="SSF47729">
    <property type="entry name" value="IHF-like DNA-binding proteins"/>
    <property type="match status" value="1"/>
</dbReference>
<keyword evidence="2" id="KW-0238">DNA-binding</keyword>